<protein>
    <submittedName>
        <fullName evidence="1">Putative transposase</fullName>
    </submittedName>
</protein>
<dbReference type="EMBL" id="KT937280">
    <property type="protein sequence ID" value="ALT06054.1"/>
    <property type="molecule type" value="Genomic_DNA"/>
</dbReference>
<dbReference type="RefSeq" id="WP_172687178.1">
    <property type="nucleotide sequence ID" value="NZ_CP053784.1"/>
</dbReference>
<accession>A0A0U3BM55</accession>
<evidence type="ECO:0000313" key="1">
    <source>
        <dbReference type="EMBL" id="ALT06054.1"/>
    </source>
</evidence>
<reference evidence="1" key="1">
    <citation type="submission" date="2015-10" db="EMBL/GenBank/DDBJ databases">
        <title>Comparison of Edwardsiella ictaluri isolates from different hosts and geographic origins.</title>
        <authorList>
            <person name="Griffin M."/>
            <person name="Reichley S."/>
            <person name="Greenway T."/>
            <person name="Quiniou S."/>
            <person name="Ware C."/>
            <person name="Gao D."/>
            <person name="Gaunt P."/>
            <person name="Pouder D."/>
            <person name="Yanong R."/>
            <person name="Hawke J."/>
            <person name="Soto E."/>
        </authorList>
    </citation>
    <scope>NUCLEOTIDE SEQUENCE</scope>
    <source>
        <strain evidence="1">RUSVM-1</strain>
        <plasmid evidence="1">pEI1</plasmid>
    </source>
</reference>
<dbReference type="InterPro" id="IPR058743">
    <property type="entry name" value="SarA"/>
</dbReference>
<keyword evidence="1" id="KW-0614">Plasmid</keyword>
<geneLocation type="plasmid" evidence="1">
    <name>pEI1</name>
</geneLocation>
<name>A0A0U3BM55_EDWIC</name>
<sequence length="120" mass="13680">MISNNMIKCNVFHDLHIPNDAAESDVETYKNDLSERISCEYHTDSNEVFILASPEELEDTESLSLAVSPKALHQAISCELAKMTDHDLRERDMVETGKEIKPEEDVTKLHEYIIRANGYV</sequence>
<dbReference type="Pfam" id="PF26316">
    <property type="entry name" value="SarA_SteE"/>
    <property type="match status" value="1"/>
</dbReference>
<proteinExistence type="predicted"/>
<dbReference type="AlphaFoldDB" id="A0A0U3BM55"/>
<organism evidence="1">
    <name type="scientific">Edwardsiella ictaluri</name>
    <dbReference type="NCBI Taxonomy" id="67780"/>
    <lineage>
        <taxon>Bacteria</taxon>
        <taxon>Pseudomonadati</taxon>
        <taxon>Pseudomonadota</taxon>
        <taxon>Gammaproteobacteria</taxon>
        <taxon>Enterobacterales</taxon>
        <taxon>Hafniaceae</taxon>
        <taxon>Edwardsiella</taxon>
    </lineage>
</organism>